<feature type="transmembrane region" description="Helical" evidence="3">
    <location>
        <begin position="248"/>
        <end position="269"/>
    </location>
</feature>
<keyword evidence="1" id="KW-0378">Hydrolase</keyword>
<evidence type="ECO:0000256" key="3">
    <source>
        <dbReference type="SAM" id="Phobius"/>
    </source>
</evidence>
<evidence type="ECO:0000256" key="2">
    <source>
        <dbReference type="SAM" id="MobiDB-lite"/>
    </source>
</evidence>
<keyword evidence="3" id="KW-0472">Membrane</keyword>
<gene>
    <name evidence="5" type="ORF">IEN85_22995</name>
</gene>
<feature type="compositionally biased region" description="Polar residues" evidence="2">
    <location>
        <begin position="17"/>
        <end position="26"/>
    </location>
</feature>
<feature type="domain" description="MPN" evidence="4">
    <location>
        <begin position="53"/>
        <end position="185"/>
    </location>
</feature>
<proteinExistence type="predicted"/>
<dbReference type="InterPro" id="IPR050242">
    <property type="entry name" value="JAMM_MPN+_peptidase_M67A"/>
</dbReference>
<organism evidence="5 6">
    <name type="scientific">Pelagicoccus enzymogenes</name>
    <dbReference type="NCBI Taxonomy" id="2773457"/>
    <lineage>
        <taxon>Bacteria</taxon>
        <taxon>Pseudomonadati</taxon>
        <taxon>Verrucomicrobiota</taxon>
        <taxon>Opitutia</taxon>
        <taxon>Puniceicoccales</taxon>
        <taxon>Pelagicoccaceae</taxon>
        <taxon>Pelagicoccus</taxon>
    </lineage>
</organism>
<dbReference type="PROSITE" id="PS50249">
    <property type="entry name" value="MPN"/>
    <property type="match status" value="1"/>
</dbReference>
<dbReference type="SMART" id="SM00232">
    <property type="entry name" value="JAB_MPN"/>
    <property type="match status" value="1"/>
</dbReference>
<evidence type="ECO:0000313" key="6">
    <source>
        <dbReference type="Proteomes" id="UP000622317"/>
    </source>
</evidence>
<dbReference type="AlphaFoldDB" id="A0A927IK95"/>
<dbReference type="SUPFAM" id="SSF102712">
    <property type="entry name" value="JAB1/MPN domain"/>
    <property type="match status" value="1"/>
</dbReference>
<feature type="region of interest" description="Disordered" evidence="2">
    <location>
        <begin position="1"/>
        <end position="39"/>
    </location>
</feature>
<dbReference type="GO" id="GO:0008237">
    <property type="term" value="F:metallopeptidase activity"/>
    <property type="evidence" value="ECO:0007669"/>
    <property type="project" value="UniProtKB-KW"/>
</dbReference>
<reference evidence="5" key="1">
    <citation type="submission" date="2020-09" db="EMBL/GenBank/DDBJ databases">
        <title>Pelagicoccus enzymogenes sp. nov. with an EPS production, isolated from marine sediment.</title>
        <authorList>
            <person name="Feng X."/>
        </authorList>
    </citation>
    <scope>NUCLEOTIDE SEQUENCE</scope>
    <source>
        <strain evidence="5">NFK12</strain>
    </source>
</reference>
<sequence length="369" mass="41482">MFKPKKNRRGDGKTRSADQQASSLELQDSEDSFQNLKERKFPGPVDARAALRVSMKKEAFSSIVSHAQSSLEREICGVLVGDAFRDEAGPFLVVDAVIAGKAQEGATHVTFTQETWNDIYQQLDEKYPKKSIVGWYHSHPGFGVTFSEMDLFIQKNFFSSATQIALVTDPLKNQTAVIYNSASGIQYLDRFWIERHEQSLQCPIQPAAPESPATSLPSGSSLSNQAIEDRLGQTLQAIDDLNNRVSSYLYLFIFIIGLGFIGLVGFWGYTQIFERRSPPELMQYYPVPVDIEGEPVMLGVGVYKWPLPDKLVSQFAEEERKLYEAQLERMQALELEILERARKHGLKVEDLLNDEAPASDTSTKEANDE</sequence>
<dbReference type="PANTHER" id="PTHR10410">
    <property type="entry name" value="EUKARYOTIC TRANSLATION INITIATION FACTOR 3 -RELATED"/>
    <property type="match status" value="1"/>
</dbReference>
<dbReference type="InterPro" id="IPR000555">
    <property type="entry name" value="JAMM/MPN+_dom"/>
</dbReference>
<keyword evidence="1" id="KW-0482">Metalloprotease</keyword>
<evidence type="ECO:0000313" key="5">
    <source>
        <dbReference type="EMBL" id="MBD5782385.1"/>
    </source>
</evidence>
<dbReference type="RefSeq" id="WP_191619469.1">
    <property type="nucleotide sequence ID" value="NZ_JACYFG010000061.1"/>
</dbReference>
<dbReference type="EMBL" id="JACYFG010000061">
    <property type="protein sequence ID" value="MBD5782385.1"/>
    <property type="molecule type" value="Genomic_DNA"/>
</dbReference>
<comment type="caution">
    <text evidence="5">The sequence shown here is derived from an EMBL/GenBank/DDBJ whole genome shotgun (WGS) entry which is preliminary data.</text>
</comment>
<protein>
    <submittedName>
        <fullName evidence="5">Mov34/MPN/PAD-1 family protein</fullName>
    </submittedName>
</protein>
<evidence type="ECO:0000256" key="1">
    <source>
        <dbReference type="ARBA" id="ARBA00023049"/>
    </source>
</evidence>
<name>A0A927IK95_9BACT</name>
<keyword evidence="6" id="KW-1185">Reference proteome</keyword>
<keyword evidence="3" id="KW-0812">Transmembrane</keyword>
<dbReference type="Pfam" id="PF01398">
    <property type="entry name" value="JAB"/>
    <property type="match status" value="1"/>
</dbReference>
<keyword evidence="3" id="KW-1133">Transmembrane helix</keyword>
<dbReference type="Gene3D" id="3.40.140.10">
    <property type="entry name" value="Cytidine Deaminase, domain 2"/>
    <property type="match status" value="1"/>
</dbReference>
<keyword evidence="1" id="KW-0645">Protease</keyword>
<dbReference type="InterPro" id="IPR037518">
    <property type="entry name" value="MPN"/>
</dbReference>
<accession>A0A927IK95</accession>
<evidence type="ECO:0000259" key="4">
    <source>
        <dbReference type="PROSITE" id="PS50249"/>
    </source>
</evidence>
<dbReference type="Proteomes" id="UP000622317">
    <property type="component" value="Unassembled WGS sequence"/>
</dbReference>